<dbReference type="STRING" id="568069.A0A1J1IKC3"/>
<keyword evidence="1" id="KW-0344">Guanine-nucleotide releasing factor</keyword>
<dbReference type="EMBL" id="CVRI01000054">
    <property type="protein sequence ID" value="CRL00210.1"/>
    <property type="molecule type" value="Genomic_DNA"/>
</dbReference>
<feature type="region of interest" description="Disordered" evidence="2">
    <location>
        <begin position="1"/>
        <end position="39"/>
    </location>
</feature>
<dbReference type="InterPro" id="IPR036865">
    <property type="entry name" value="CRAL-TRIO_dom_sf"/>
</dbReference>
<evidence type="ECO:0000313" key="4">
    <source>
        <dbReference type="EMBL" id="CRL00210.1"/>
    </source>
</evidence>
<dbReference type="Pfam" id="PF13716">
    <property type="entry name" value="CRAL_TRIO_2"/>
    <property type="match status" value="1"/>
</dbReference>
<feature type="compositionally biased region" description="Polar residues" evidence="2">
    <location>
        <begin position="30"/>
        <end position="39"/>
    </location>
</feature>
<dbReference type="PANTHER" id="PTHR22826">
    <property type="entry name" value="RHO GUANINE EXCHANGE FACTOR-RELATED"/>
    <property type="match status" value="1"/>
</dbReference>
<gene>
    <name evidence="4" type="ORF">CLUMA_CG013484</name>
</gene>
<reference evidence="4 5" key="1">
    <citation type="submission" date="2015-04" db="EMBL/GenBank/DDBJ databases">
        <authorList>
            <person name="Syromyatnikov M.Y."/>
            <person name="Popov V.N."/>
        </authorList>
    </citation>
    <scope>NUCLEOTIDE SEQUENCE [LARGE SCALE GENOMIC DNA]</scope>
</reference>
<evidence type="ECO:0000256" key="1">
    <source>
        <dbReference type="ARBA" id="ARBA00022658"/>
    </source>
</evidence>
<organism evidence="4 5">
    <name type="scientific">Clunio marinus</name>
    <dbReference type="NCBI Taxonomy" id="568069"/>
    <lineage>
        <taxon>Eukaryota</taxon>
        <taxon>Metazoa</taxon>
        <taxon>Ecdysozoa</taxon>
        <taxon>Arthropoda</taxon>
        <taxon>Hexapoda</taxon>
        <taxon>Insecta</taxon>
        <taxon>Pterygota</taxon>
        <taxon>Neoptera</taxon>
        <taxon>Endopterygota</taxon>
        <taxon>Diptera</taxon>
        <taxon>Nematocera</taxon>
        <taxon>Chironomoidea</taxon>
        <taxon>Chironomidae</taxon>
        <taxon>Clunio</taxon>
    </lineage>
</organism>
<dbReference type="InterPro" id="IPR001251">
    <property type="entry name" value="CRAL-TRIO_dom"/>
</dbReference>
<evidence type="ECO:0000259" key="3">
    <source>
        <dbReference type="PROSITE" id="PS50191"/>
    </source>
</evidence>
<dbReference type="GO" id="GO:0005737">
    <property type="term" value="C:cytoplasm"/>
    <property type="evidence" value="ECO:0007669"/>
    <property type="project" value="TreeGrafter"/>
</dbReference>
<dbReference type="SUPFAM" id="SSF52087">
    <property type="entry name" value="CRAL/TRIO domain"/>
    <property type="match status" value="1"/>
</dbReference>
<keyword evidence="5" id="KW-1185">Reference proteome</keyword>
<dbReference type="Proteomes" id="UP000183832">
    <property type="component" value="Unassembled WGS sequence"/>
</dbReference>
<dbReference type="SUPFAM" id="SSF46966">
    <property type="entry name" value="Spectrin repeat"/>
    <property type="match status" value="1"/>
</dbReference>
<dbReference type="OrthoDB" id="10004999at2759"/>
<dbReference type="InterPro" id="IPR056466">
    <property type="entry name" value="Spectrin_DBS"/>
</dbReference>
<dbReference type="Gene3D" id="1.20.58.60">
    <property type="match status" value="1"/>
</dbReference>
<accession>A0A1J1IKC3</accession>
<feature type="region of interest" description="Disordered" evidence="2">
    <location>
        <begin position="530"/>
        <end position="551"/>
    </location>
</feature>
<feature type="compositionally biased region" description="Low complexity" evidence="2">
    <location>
        <begin position="15"/>
        <end position="29"/>
    </location>
</feature>
<dbReference type="PANTHER" id="PTHR22826:SF211">
    <property type="entry name" value="LD43457P"/>
    <property type="match status" value="1"/>
</dbReference>
<dbReference type="GO" id="GO:0005085">
    <property type="term" value="F:guanyl-nucleotide exchange factor activity"/>
    <property type="evidence" value="ECO:0007669"/>
    <property type="project" value="UniProtKB-KW"/>
</dbReference>
<protein>
    <submittedName>
        <fullName evidence="4">CLUMA_CG013484, isoform A</fullName>
    </submittedName>
</protein>
<evidence type="ECO:0000313" key="5">
    <source>
        <dbReference type="Proteomes" id="UP000183832"/>
    </source>
</evidence>
<evidence type="ECO:0000256" key="2">
    <source>
        <dbReference type="SAM" id="MobiDB-lite"/>
    </source>
</evidence>
<name>A0A1J1IKC3_9DIPT</name>
<dbReference type="Gene3D" id="3.40.525.10">
    <property type="entry name" value="CRAL-TRIO lipid binding domain"/>
    <property type="match status" value="1"/>
</dbReference>
<dbReference type="InterPro" id="IPR051336">
    <property type="entry name" value="RhoGEF_Guanine_NuclExch_SF"/>
</dbReference>
<feature type="compositionally biased region" description="Polar residues" evidence="2">
    <location>
        <begin position="1"/>
        <end position="14"/>
    </location>
</feature>
<feature type="domain" description="CRAL-TRIO" evidence="3">
    <location>
        <begin position="92"/>
        <end position="194"/>
    </location>
</feature>
<dbReference type="CDD" id="cd00170">
    <property type="entry name" value="SEC14"/>
    <property type="match status" value="1"/>
</dbReference>
<dbReference type="AlphaFoldDB" id="A0A1J1IKC3"/>
<proteinExistence type="predicted"/>
<dbReference type="PROSITE" id="PS50191">
    <property type="entry name" value="CRAL_TRIO"/>
    <property type="match status" value="1"/>
</dbReference>
<sequence>MSSNGDESLTQMNGSESLSSILTRSSNSSQRQKTLSVSSAEEPLHVADVADLLHPQYAIITGGRSMDTGSPLITFPDHNNFHLLCDRDYQRLIQYLIGVTSLQDADLGFQLIIDRRKNSWASVKATFFPGLIQCVYVIRPSGFFQKAISEVSSKFFKEEFRFRVIICAQIEELHEFIHPSQLTSDLSGSLFYSHHEWIQQRISLEKFSCQTTLVAHHLETFMRQIHDTEFPNSVEATEQLLIEQGTEYTKLKDEILSAGLQGEELLAEIRKKTEMCVDRIGNISSIERRDTSRLIVQLQETELRFDQFYEEHMRELRQCLELRRFEHDFRELQSKFDGHLRALSEMTEIGDTVTRIDHFIEDIMAFKESCEADIIRADEAMTKGQSIIDCSEKCSSKDMVEPKCNELTRIVKLFNEKLSKRAETLTKARDLMERIDMANEWCAKGIDLLASQRIENVSVPPETAEIKLHEIIQFIESAEEFQLSNLRDYDESTSLESIIVSQVLQRIDDVKLMCEKRIVTLKKLATKPSRPIQTVTPEPAVPLQPNTGAPHLRHRKHSLQRVSLLLRLLETKTYRDDEFMS</sequence>
<dbReference type="Pfam" id="PF23289">
    <property type="entry name" value="Spectrin_5"/>
    <property type="match status" value="1"/>
</dbReference>